<evidence type="ECO:0000256" key="1">
    <source>
        <dbReference type="ARBA" id="ARBA00022737"/>
    </source>
</evidence>
<dbReference type="Proteomes" id="UP000799766">
    <property type="component" value="Unassembled WGS sequence"/>
</dbReference>
<protein>
    <recommendedName>
        <fullName evidence="7">NACHT domain-containing protein</fullName>
    </recommendedName>
</protein>
<feature type="compositionally biased region" description="Basic residues" evidence="2">
    <location>
        <begin position="1240"/>
        <end position="1251"/>
    </location>
</feature>
<evidence type="ECO:0008006" key="7">
    <source>
        <dbReference type="Google" id="ProtNLM"/>
    </source>
</evidence>
<feature type="domain" description="DUF7708" evidence="3">
    <location>
        <begin position="84"/>
        <end position="215"/>
    </location>
</feature>
<evidence type="ECO:0000256" key="2">
    <source>
        <dbReference type="SAM" id="MobiDB-lite"/>
    </source>
</evidence>
<feature type="compositionally biased region" description="Acidic residues" evidence="2">
    <location>
        <begin position="1217"/>
        <end position="1226"/>
    </location>
</feature>
<feature type="compositionally biased region" description="Low complexity" evidence="2">
    <location>
        <begin position="1055"/>
        <end position="1071"/>
    </location>
</feature>
<evidence type="ECO:0000313" key="6">
    <source>
        <dbReference type="Proteomes" id="UP000799766"/>
    </source>
</evidence>
<name>A0A6A6NUP1_9PEZI</name>
<dbReference type="InterPro" id="IPR056884">
    <property type="entry name" value="NPHP3-like_N"/>
</dbReference>
<organism evidence="5 6">
    <name type="scientific">Lineolata rhizophorae</name>
    <dbReference type="NCBI Taxonomy" id="578093"/>
    <lineage>
        <taxon>Eukaryota</taxon>
        <taxon>Fungi</taxon>
        <taxon>Dikarya</taxon>
        <taxon>Ascomycota</taxon>
        <taxon>Pezizomycotina</taxon>
        <taxon>Dothideomycetes</taxon>
        <taxon>Dothideomycetes incertae sedis</taxon>
        <taxon>Lineolatales</taxon>
        <taxon>Lineolataceae</taxon>
        <taxon>Lineolata</taxon>
    </lineage>
</organism>
<feature type="compositionally biased region" description="Acidic residues" evidence="2">
    <location>
        <begin position="1122"/>
        <end position="1132"/>
    </location>
</feature>
<dbReference type="OrthoDB" id="21416at2759"/>
<evidence type="ECO:0000259" key="3">
    <source>
        <dbReference type="Pfam" id="PF24809"/>
    </source>
</evidence>
<feature type="region of interest" description="Disordered" evidence="2">
    <location>
        <begin position="1021"/>
        <end position="1252"/>
    </location>
</feature>
<dbReference type="InterPro" id="IPR027417">
    <property type="entry name" value="P-loop_NTPase"/>
</dbReference>
<dbReference type="SUPFAM" id="SSF52540">
    <property type="entry name" value="P-loop containing nucleoside triphosphate hydrolases"/>
    <property type="match status" value="1"/>
</dbReference>
<proteinExistence type="predicted"/>
<evidence type="ECO:0000259" key="4">
    <source>
        <dbReference type="Pfam" id="PF24883"/>
    </source>
</evidence>
<reference evidence="5" key="1">
    <citation type="journal article" date="2020" name="Stud. Mycol.">
        <title>101 Dothideomycetes genomes: a test case for predicting lifestyles and emergence of pathogens.</title>
        <authorList>
            <person name="Haridas S."/>
            <person name="Albert R."/>
            <person name="Binder M."/>
            <person name="Bloem J."/>
            <person name="Labutti K."/>
            <person name="Salamov A."/>
            <person name="Andreopoulos B."/>
            <person name="Baker S."/>
            <person name="Barry K."/>
            <person name="Bills G."/>
            <person name="Bluhm B."/>
            <person name="Cannon C."/>
            <person name="Castanera R."/>
            <person name="Culley D."/>
            <person name="Daum C."/>
            <person name="Ezra D."/>
            <person name="Gonzalez J."/>
            <person name="Henrissat B."/>
            <person name="Kuo A."/>
            <person name="Liang C."/>
            <person name="Lipzen A."/>
            <person name="Lutzoni F."/>
            <person name="Magnuson J."/>
            <person name="Mondo S."/>
            <person name="Nolan M."/>
            <person name="Ohm R."/>
            <person name="Pangilinan J."/>
            <person name="Park H.-J."/>
            <person name="Ramirez L."/>
            <person name="Alfaro M."/>
            <person name="Sun H."/>
            <person name="Tritt A."/>
            <person name="Yoshinaga Y."/>
            <person name="Zwiers L.-H."/>
            <person name="Turgeon B."/>
            <person name="Goodwin S."/>
            <person name="Spatafora J."/>
            <person name="Crous P."/>
            <person name="Grigoriev I."/>
        </authorList>
    </citation>
    <scope>NUCLEOTIDE SEQUENCE</scope>
    <source>
        <strain evidence="5">ATCC 16933</strain>
    </source>
</reference>
<dbReference type="PANTHER" id="PTHR10039:SF14">
    <property type="entry name" value="NACHT DOMAIN-CONTAINING PROTEIN"/>
    <property type="match status" value="1"/>
</dbReference>
<gene>
    <name evidence="5" type="ORF">BDY21DRAFT_349522</name>
</gene>
<feature type="compositionally biased region" description="Low complexity" evidence="2">
    <location>
        <begin position="1100"/>
        <end position="1116"/>
    </location>
</feature>
<dbReference type="InterPro" id="IPR056125">
    <property type="entry name" value="DUF7708"/>
</dbReference>
<feature type="domain" description="Nephrocystin 3-like N-terminal" evidence="4">
    <location>
        <begin position="298"/>
        <end position="433"/>
    </location>
</feature>
<sequence>MAARSPSSPSTPSTSTPFRDAIDEFIQSYPKKKKLPQFLASYARGAPPSIRPEDVQSSIEAVEHVFSQKKSTRFVRATLDPIVVVLKDYTAVINSMSQADPMPTAIVWGCVKAAVDCSSRFVDLYAKIESHLKSLSELLRRFKDYEELFGHSSSMRALLKSSYGHVIRFWVRVEEECKHSIALSLAKAVVSFSTRKLDDCLEKLKADVDDVNRLVPIVQERLQKGERENGAEERRKAGIARDELFAFIKEQRAEQKQREADRRETHRRTIREWIRGHAPVNESNFRHHREKSSALKPGTCEWLAEEQNFQAWFDSQSSSQKLWLKAAPGVGKSVLCAFAIQRTKDLMPESGVAFQYFSFDEQLSGTLFCRNMAEQLFDSFCNQRIDLPESFVTHVHNNSNSLENLLMLIRLMAEEMTPTYVLLDGLDEETQEGTDIPPVITYLNALADLGTIKLWCSSQDRPHLRLRFSSFDTIHVDEKINSKDISDYISHALSTMHGLEVDQGTKTLVLDDLVQTAGGNFLWAAYMVNDLSKAGNEANVLEQMKKGLPADCDKYYAATVGRIDCTERGLASRILSCIVYAKRPLYLHELCEAMGMCAIKLGENMSSRNRLFKSKVEDLCAPLVEVQRTGDESGREVCCLSHSSVRTFLLKNRDCLQKGCPPNSEICSLRADVLADICFKYLNQPRYERMLKKKDDTFKTATGEDIDGHQLLSYAAKYWDKHLDDVSPTPELCAQVLDFIKSRRFQTCMQVQSLFIEGQFQFWASVQRPHLGPQLRRTFPWWLTDKDQGCGAPIREQYHAFVGQWGYFLTNYTSSRGPFAGEIDRCLWSSFGPNHMFYKNKSRLKSHLFIDKDEPDRLDCSKMHQTVSPNGTDTMTFKLDNKDLDLNVRCQKWSFSGGHRPRLVKTQTLSVPRKSMLLYTGMLRGNTIGRPPPVTSTPDMRYLRIGPQIFVEEDDKFVPLNGMCAIPPYFEEIASHGHYLAVTTRQKVTERDLFTVGLDDITVDDFGTLFSLLTEIVGENATEPAASSSEQSGSKDNSSDDTVSKDKSTDDDDASSVSSRTSIVSSLSSSSAESIEQTLVDKLPEEVNPDDVDLNEDDGSGFSSSESISARESWSEGSTEPQSDETEDEEQWNDWLSSESGEADLEIKDAEDSDSDFGDDASQASDKVLQKMAKAVDERSEDLDQESDSACSVASTRGEESDVSDDSSESYSPSDSSFDDDDDDESANEHGARIDDILSGKRHGSTRKGSKAKIQIFDTRPGKQSKPLFHLEEPIPGVLFDSPPVFHPSAPLVVWSLGSREILFVDYLHNTYFTRTLHAPTSKSCPVFIRPQFSPCGEYLHFASLEATPDESTLDKTSTSKTALPTLKLLLHVSTHRLSHRKTSRSPPRLLHRITISFGSFSSLSVTRLPLTLTWSPEYLYVSRNDTILHVLRVPLFPRPGDADSRKVWVPRNQVFMPESALKRPVHFFPPPGGSKKTGDLATVIVGAYTRRGPGDDPVLEPMVPKCELSAPIGVYVPVDAELGGWIPLKEANKTAGDEGVKMEEGAKAGRLLGKFEKFDRTEDCDIVPYLIY</sequence>
<feature type="compositionally biased region" description="Acidic residues" evidence="2">
    <location>
        <begin position="1087"/>
        <end position="1099"/>
    </location>
</feature>
<dbReference type="Pfam" id="PF24809">
    <property type="entry name" value="DUF7708"/>
    <property type="match status" value="1"/>
</dbReference>
<accession>A0A6A6NUP1</accession>
<feature type="compositionally biased region" description="Basic and acidic residues" evidence="2">
    <location>
        <begin position="1227"/>
        <end position="1239"/>
    </location>
</feature>
<evidence type="ECO:0000313" key="5">
    <source>
        <dbReference type="EMBL" id="KAF2455505.1"/>
    </source>
</evidence>
<keyword evidence="6" id="KW-1185">Reference proteome</keyword>
<dbReference type="PANTHER" id="PTHR10039">
    <property type="entry name" value="AMELOGENIN"/>
    <property type="match status" value="1"/>
</dbReference>
<keyword evidence="1" id="KW-0677">Repeat</keyword>
<dbReference type="EMBL" id="MU001686">
    <property type="protein sequence ID" value="KAF2455505.1"/>
    <property type="molecule type" value="Genomic_DNA"/>
</dbReference>
<dbReference type="Gene3D" id="3.40.50.300">
    <property type="entry name" value="P-loop containing nucleotide triphosphate hydrolases"/>
    <property type="match status" value="1"/>
</dbReference>
<dbReference type="Pfam" id="PF24883">
    <property type="entry name" value="NPHP3_N"/>
    <property type="match status" value="1"/>
</dbReference>